<reference evidence="5" key="1">
    <citation type="submission" date="2025-08" db="UniProtKB">
        <authorList>
            <consortium name="RefSeq"/>
        </authorList>
    </citation>
    <scope>IDENTIFICATION</scope>
</reference>
<gene>
    <name evidence="5" type="primary">LOC110988929</name>
</gene>
<dbReference type="PROSITE" id="PS50835">
    <property type="entry name" value="IG_LIKE"/>
    <property type="match status" value="1"/>
</dbReference>
<feature type="transmembrane region" description="Helical" evidence="1">
    <location>
        <begin position="163"/>
        <end position="184"/>
    </location>
</feature>
<evidence type="ECO:0000313" key="5">
    <source>
        <dbReference type="RefSeq" id="XP_022108605.1"/>
    </source>
</evidence>
<dbReference type="InterPro" id="IPR003599">
    <property type="entry name" value="Ig_sub"/>
</dbReference>
<keyword evidence="1" id="KW-0812">Transmembrane</keyword>
<protein>
    <submittedName>
        <fullName evidence="5">Uncharacterized protein LOC110988929 isoform X2</fullName>
    </submittedName>
</protein>
<feature type="signal peptide" evidence="2">
    <location>
        <begin position="1"/>
        <end position="21"/>
    </location>
</feature>
<feature type="chain" id="PRO_5034358050" evidence="2">
    <location>
        <begin position="22"/>
        <end position="188"/>
    </location>
</feature>
<keyword evidence="4" id="KW-1185">Reference proteome</keyword>
<dbReference type="Proteomes" id="UP000694845">
    <property type="component" value="Unplaced"/>
</dbReference>
<sequence length="188" mass="20395">MAKNVFIPLLWPLFLSPDILAQDCLGPVNVTVWPEEAVEGASAIMRCSYIIDKDCFFLLVWRRGDGNPDKSYIAHHRVNDSDPQDPSKGKYYMAIDIQEGSNLTVKNVSKKDSGEYRCELKMCDTEFNIGSANLTVLGASTTIIPSPTATTTSTTEGGLSGGAIAGIVIGVIALLAIILIPLICKFRR</sequence>
<dbReference type="InterPro" id="IPR013783">
    <property type="entry name" value="Ig-like_fold"/>
</dbReference>
<dbReference type="Pfam" id="PF07686">
    <property type="entry name" value="V-set"/>
    <property type="match status" value="1"/>
</dbReference>
<dbReference type="AlphaFoldDB" id="A0A8B7ZUZ8"/>
<evidence type="ECO:0000256" key="2">
    <source>
        <dbReference type="SAM" id="SignalP"/>
    </source>
</evidence>
<dbReference type="Gene3D" id="2.60.40.10">
    <property type="entry name" value="Immunoglobulins"/>
    <property type="match status" value="1"/>
</dbReference>
<evidence type="ECO:0000313" key="4">
    <source>
        <dbReference type="Proteomes" id="UP000694845"/>
    </source>
</evidence>
<dbReference type="InterPro" id="IPR007110">
    <property type="entry name" value="Ig-like_dom"/>
</dbReference>
<evidence type="ECO:0000259" key="3">
    <source>
        <dbReference type="PROSITE" id="PS50835"/>
    </source>
</evidence>
<evidence type="ECO:0000256" key="1">
    <source>
        <dbReference type="SAM" id="Phobius"/>
    </source>
</evidence>
<name>A0A8B7ZUZ8_ACAPL</name>
<dbReference type="InterPro" id="IPR036179">
    <property type="entry name" value="Ig-like_dom_sf"/>
</dbReference>
<feature type="domain" description="Ig-like" evidence="3">
    <location>
        <begin position="17"/>
        <end position="135"/>
    </location>
</feature>
<proteinExistence type="predicted"/>
<organism evidence="4 5">
    <name type="scientific">Acanthaster planci</name>
    <name type="common">Crown-of-thorns starfish</name>
    <dbReference type="NCBI Taxonomy" id="133434"/>
    <lineage>
        <taxon>Eukaryota</taxon>
        <taxon>Metazoa</taxon>
        <taxon>Echinodermata</taxon>
        <taxon>Eleutherozoa</taxon>
        <taxon>Asterozoa</taxon>
        <taxon>Asteroidea</taxon>
        <taxon>Valvatacea</taxon>
        <taxon>Valvatida</taxon>
        <taxon>Acanthasteridae</taxon>
        <taxon>Acanthaster</taxon>
    </lineage>
</organism>
<dbReference type="InterPro" id="IPR013106">
    <property type="entry name" value="Ig_V-set"/>
</dbReference>
<accession>A0A8B7ZUZ8</accession>
<keyword evidence="1" id="KW-1133">Transmembrane helix</keyword>
<dbReference type="RefSeq" id="XP_022108605.1">
    <property type="nucleotide sequence ID" value="XM_022252913.1"/>
</dbReference>
<dbReference type="GeneID" id="110988929"/>
<dbReference type="SMART" id="SM00409">
    <property type="entry name" value="IG"/>
    <property type="match status" value="1"/>
</dbReference>
<keyword evidence="2" id="KW-0732">Signal</keyword>
<dbReference type="SUPFAM" id="SSF48726">
    <property type="entry name" value="Immunoglobulin"/>
    <property type="match status" value="1"/>
</dbReference>
<keyword evidence="1" id="KW-0472">Membrane</keyword>